<evidence type="ECO:0000256" key="9">
    <source>
        <dbReference type="HAMAP-Rule" id="MF_00027"/>
    </source>
</evidence>
<evidence type="ECO:0000256" key="2">
    <source>
        <dbReference type="ARBA" id="ARBA00006205"/>
    </source>
</evidence>
<evidence type="ECO:0000256" key="4">
    <source>
        <dbReference type="ARBA" id="ARBA00022598"/>
    </source>
</evidence>
<dbReference type="Pfam" id="PF07685">
    <property type="entry name" value="GATase_3"/>
    <property type="match status" value="1"/>
</dbReference>
<organism evidence="12 13">
    <name type="scientific">Dyella solisilvae</name>
    <dbReference type="NCBI Taxonomy" id="1920168"/>
    <lineage>
        <taxon>Bacteria</taxon>
        <taxon>Pseudomonadati</taxon>
        <taxon>Pseudomonadota</taxon>
        <taxon>Gammaproteobacteria</taxon>
        <taxon>Lysobacterales</taxon>
        <taxon>Rhodanobacteraceae</taxon>
        <taxon>Dyella</taxon>
    </lineage>
</organism>
<evidence type="ECO:0000256" key="3">
    <source>
        <dbReference type="ARBA" id="ARBA00022573"/>
    </source>
</evidence>
<comment type="domain">
    <text evidence="9">Comprises of two domains. The C-terminal domain contains the binding site for glutamine and catalyzes the hydrolysis of this substrate to glutamate and ammonia. The N-terminal domain is anticipated to bind ATP and cobyrinate and catalyzes the ultimate synthesis of the diamide product. The ammonia produced via the glutaminase domain is probably translocated to the adjacent domain via a molecular tunnel, where it reacts with an activated intermediate.</text>
</comment>
<gene>
    <name evidence="9" type="primary">cbiA</name>
    <name evidence="12" type="ORF">DVT68_05955</name>
</gene>
<dbReference type="PROSITE" id="PS51274">
    <property type="entry name" value="GATASE_COBBQ"/>
    <property type="match status" value="1"/>
</dbReference>
<keyword evidence="4 9" id="KW-0436">Ligase</keyword>
<keyword evidence="3 9" id="KW-0169">Cobalamin biosynthesis</keyword>
<feature type="domain" description="CobQ/CobB/MinD/ParA nucleotide binding" evidence="10">
    <location>
        <begin position="12"/>
        <end position="189"/>
    </location>
</feature>
<accession>A0A370KCH3</accession>
<dbReference type="InterPro" id="IPR011698">
    <property type="entry name" value="GATase_3"/>
</dbReference>
<keyword evidence="7 9" id="KW-0460">Magnesium</keyword>
<comment type="similarity">
    <text evidence="9">Belongs to the CobB/CbiA family.</text>
</comment>
<dbReference type="Gene3D" id="3.40.50.300">
    <property type="entry name" value="P-loop containing nucleotide triphosphate hydrolases"/>
    <property type="match status" value="1"/>
</dbReference>
<feature type="site" description="Increases nucleophilicity of active site Cys" evidence="9">
    <location>
        <position position="416"/>
    </location>
</feature>
<dbReference type="Proteomes" id="UP000254711">
    <property type="component" value="Unassembled WGS sequence"/>
</dbReference>
<feature type="active site" description="Nucleophile" evidence="9">
    <location>
        <position position="323"/>
    </location>
</feature>
<dbReference type="EMBL" id="QQSY01000001">
    <property type="protein sequence ID" value="RDJ00343.1"/>
    <property type="molecule type" value="Genomic_DNA"/>
</dbReference>
<keyword evidence="13" id="KW-1185">Reference proteome</keyword>
<dbReference type="OrthoDB" id="9764035at2"/>
<evidence type="ECO:0000256" key="7">
    <source>
        <dbReference type="ARBA" id="ARBA00022842"/>
    </source>
</evidence>
<comment type="caution">
    <text evidence="12">The sequence shown here is derived from an EMBL/GenBank/DDBJ whole genome shotgun (WGS) entry which is preliminary data.</text>
</comment>
<evidence type="ECO:0000256" key="1">
    <source>
        <dbReference type="ARBA" id="ARBA00001946"/>
    </source>
</evidence>
<dbReference type="SUPFAM" id="SSF52317">
    <property type="entry name" value="Class I glutamine amidotransferase-like"/>
    <property type="match status" value="1"/>
</dbReference>
<dbReference type="InterPro" id="IPR029062">
    <property type="entry name" value="Class_I_gatase-like"/>
</dbReference>
<comment type="catalytic activity">
    <reaction evidence="9">
        <text>cob(II)yrinate + 2 L-glutamine + 2 ATP + 2 H2O = cob(II)yrinate a,c diamide + 2 L-glutamate + 2 ADP + 2 phosphate + 2 H(+)</text>
        <dbReference type="Rhea" id="RHEA:26289"/>
        <dbReference type="ChEBI" id="CHEBI:15377"/>
        <dbReference type="ChEBI" id="CHEBI:15378"/>
        <dbReference type="ChEBI" id="CHEBI:29985"/>
        <dbReference type="ChEBI" id="CHEBI:30616"/>
        <dbReference type="ChEBI" id="CHEBI:43474"/>
        <dbReference type="ChEBI" id="CHEBI:58359"/>
        <dbReference type="ChEBI" id="CHEBI:58537"/>
        <dbReference type="ChEBI" id="CHEBI:58894"/>
        <dbReference type="ChEBI" id="CHEBI:456216"/>
        <dbReference type="EC" id="6.3.5.11"/>
    </reaction>
</comment>
<dbReference type="InterPro" id="IPR004484">
    <property type="entry name" value="CbiA/CobB_synth"/>
</dbReference>
<dbReference type="GO" id="GO:0005524">
    <property type="term" value="F:ATP binding"/>
    <property type="evidence" value="ECO:0007669"/>
    <property type="project" value="UniProtKB-UniRule"/>
</dbReference>
<evidence type="ECO:0000313" key="12">
    <source>
        <dbReference type="EMBL" id="RDJ00343.1"/>
    </source>
</evidence>
<dbReference type="HAMAP" id="MF_00027">
    <property type="entry name" value="CobB_CbiA"/>
    <property type="match status" value="1"/>
</dbReference>
<dbReference type="NCBIfam" id="NF002204">
    <property type="entry name" value="PRK01077.1"/>
    <property type="match status" value="1"/>
</dbReference>
<evidence type="ECO:0000259" key="10">
    <source>
        <dbReference type="Pfam" id="PF01656"/>
    </source>
</evidence>
<evidence type="ECO:0000259" key="11">
    <source>
        <dbReference type="Pfam" id="PF07685"/>
    </source>
</evidence>
<dbReference type="CDD" id="cd03130">
    <property type="entry name" value="GATase1_CobB"/>
    <property type="match status" value="1"/>
</dbReference>
<evidence type="ECO:0000256" key="6">
    <source>
        <dbReference type="ARBA" id="ARBA00022840"/>
    </source>
</evidence>
<protein>
    <recommendedName>
        <fullName evidence="9">Cobyrinate a,c-diamide synthase</fullName>
        <ecNumber evidence="9">6.3.5.11</ecNumber>
    </recommendedName>
    <alternativeName>
        <fullName evidence="9">Cobyrinic acid a,c-diamide synthetase</fullName>
    </alternativeName>
</protein>
<dbReference type="Gene3D" id="3.40.50.880">
    <property type="match status" value="1"/>
</dbReference>
<feature type="domain" description="CobB/CobQ-like glutamine amidotransferase" evidence="11">
    <location>
        <begin position="241"/>
        <end position="422"/>
    </location>
</feature>
<evidence type="ECO:0000313" key="13">
    <source>
        <dbReference type="Proteomes" id="UP000254711"/>
    </source>
</evidence>
<dbReference type="GO" id="GO:0042242">
    <property type="term" value="F:cobyrinic acid a,c-diamide synthase activity"/>
    <property type="evidence" value="ECO:0007669"/>
    <property type="project" value="UniProtKB-UniRule"/>
</dbReference>
<evidence type="ECO:0000256" key="5">
    <source>
        <dbReference type="ARBA" id="ARBA00022741"/>
    </source>
</evidence>
<keyword evidence="8 9" id="KW-0315">Glutamine amidotransferase</keyword>
<dbReference type="InterPro" id="IPR027417">
    <property type="entry name" value="P-loop_NTPase"/>
</dbReference>
<dbReference type="PANTHER" id="PTHR43873">
    <property type="entry name" value="COBYRINATE A,C-DIAMIDE SYNTHASE"/>
    <property type="match status" value="1"/>
</dbReference>
<evidence type="ECO:0000256" key="8">
    <source>
        <dbReference type="ARBA" id="ARBA00022962"/>
    </source>
</evidence>
<comment type="similarity">
    <text evidence="2">Belongs to the CobB/CobQ family. CobQ subfamily.</text>
</comment>
<keyword evidence="6 9" id="KW-0067">ATP-binding</keyword>
<dbReference type="AlphaFoldDB" id="A0A370KCH3"/>
<dbReference type="GO" id="GO:0009236">
    <property type="term" value="P:cobalamin biosynthetic process"/>
    <property type="evidence" value="ECO:0007669"/>
    <property type="project" value="UniProtKB-UniRule"/>
</dbReference>
<sequence>MTDTSRHCSALMVSAPASGQGKTSVTAALARWHSRSGKRVRVFKTGPDFLDPMVLERASGAPVQQLDLRMGGEDDVRARLYRAAGEADLILVEGVMGLFDGGLSSADLAQRFGLPVLTVIDGSAMAQTFGAIALGLARYREGLQVFGVAANRIGSAYHAKLLAESLSGGLHWLGALPRDASLALPERHLGLVAAGELADINARLDALADAWAVHASTALPPPVAFPEAHTPAVPPRLHGVRIAVARDAAFCFLYPANLDVLREAGAELCFFSPLAGEDLPDCDAIWLPGGYPELHLPALAQHERLREALHAHVDAGRPLLAECGGLLYALGTLADRDGNAYPMAGLLEGSARMQERLGGLGMQSVTLPEGTLRGHTFHYAKADIPVEPLAHATNPDGGPSREAVYRRRRMTASFVHFYFPSDPEAALQLFLP</sequence>
<proteinExistence type="inferred from homology"/>
<dbReference type="UniPathway" id="UPA00148">
    <property type="reaction ID" value="UER00231"/>
</dbReference>
<reference evidence="12 13" key="1">
    <citation type="submission" date="2018-07" db="EMBL/GenBank/DDBJ databases">
        <title>Dyella solisilvae sp. nov., isolated from the pine and broad-leaved mixed forest soil.</title>
        <authorList>
            <person name="Gao Z."/>
            <person name="Qiu L."/>
        </authorList>
    </citation>
    <scope>NUCLEOTIDE SEQUENCE [LARGE SCALE GENOMIC DNA]</scope>
    <source>
        <strain evidence="12 13">DHG54</strain>
    </source>
</reference>
<dbReference type="PANTHER" id="PTHR43873:SF1">
    <property type="entry name" value="COBYRINATE A,C-DIAMIDE SYNTHASE"/>
    <property type="match status" value="1"/>
</dbReference>
<keyword evidence="5 9" id="KW-0547">Nucleotide-binding</keyword>
<dbReference type="SUPFAM" id="SSF52540">
    <property type="entry name" value="P-loop containing nucleoside triphosphate hydrolases"/>
    <property type="match status" value="1"/>
</dbReference>
<comment type="function">
    <text evidence="9">Catalyzes the ATP-dependent amidation of the two carboxylate groups at positions a and c of cobyrinate, using either L-glutamine or ammonia as the nitrogen source.</text>
</comment>
<dbReference type="Pfam" id="PF01656">
    <property type="entry name" value="CbiA"/>
    <property type="match status" value="1"/>
</dbReference>
<comment type="miscellaneous">
    <text evidence="9">The a and c carboxylates of cobyrinate are activated for nucleophilic attack via formation of a phosphorylated intermediate by ATP. CbiA catalyzes first the amidation of the c-carboxylate, and then that of the a-carboxylate.</text>
</comment>
<name>A0A370KCH3_9GAMM</name>
<dbReference type="InterPro" id="IPR002586">
    <property type="entry name" value="CobQ/CobB/MinD/ParA_Nub-bd_dom"/>
</dbReference>
<comment type="cofactor">
    <cofactor evidence="1 9">
        <name>Mg(2+)</name>
        <dbReference type="ChEBI" id="CHEBI:18420"/>
    </cofactor>
</comment>
<dbReference type="EC" id="6.3.5.11" evidence="9"/>
<comment type="pathway">
    <text evidence="9">Cofactor biosynthesis; adenosylcobalamin biosynthesis; cob(II)yrinate a,c-diamide from sirohydrochlorin (anaerobic route): step 10/10.</text>
</comment>